<gene>
    <name evidence="1" type="ORF">UFOVP404_45</name>
</gene>
<protein>
    <submittedName>
        <fullName evidence="1">Uncharacterized protein</fullName>
    </submittedName>
</protein>
<accession>A0A6J5M2B5</accession>
<reference evidence="1" key="1">
    <citation type="submission" date="2020-04" db="EMBL/GenBank/DDBJ databases">
        <authorList>
            <person name="Chiriac C."/>
            <person name="Salcher M."/>
            <person name="Ghai R."/>
            <person name="Kavagutti S V."/>
        </authorList>
    </citation>
    <scope>NUCLEOTIDE SEQUENCE</scope>
</reference>
<organism evidence="1">
    <name type="scientific">uncultured Caudovirales phage</name>
    <dbReference type="NCBI Taxonomy" id="2100421"/>
    <lineage>
        <taxon>Viruses</taxon>
        <taxon>Duplodnaviria</taxon>
        <taxon>Heunggongvirae</taxon>
        <taxon>Uroviricota</taxon>
        <taxon>Caudoviricetes</taxon>
        <taxon>Peduoviridae</taxon>
        <taxon>Maltschvirus</taxon>
        <taxon>Maltschvirus maltsch</taxon>
    </lineage>
</organism>
<proteinExistence type="predicted"/>
<sequence length="1767" mass="198130">MPEVPLDPSVAQLSPNFYSAAIKSTLDPKSRLMVEQLSQSHKKGKDLLKLSEKKAREEFLKLDPMVQNNIRYIYSGEERFLPEQGLLGKVVQGVGKAAMGTVAGVASPFIAAFKAAEEYGQLLNTAYVANAQLDQGKPFTKKLLSDSYNGLNSWRWDKVAKFEKQYGKALITLARGNAEGRTIGESIDEYGPVDDDMYAAIRFMGDEPTKFQNLLSTLKSETQVSPGRDFANKMPTVNTTVNKNHWAVKFTKMIGLDVSTKKGGEKAKKLVSAPVDAIYQIVIDPLTYVGVGPAVKAFTKGVDGIQVGAKEALQFVGLKSRGQKMADQYQFISEKAGTAAAGMDWAFRQPEVVNLWDNELGPLFKRYTEAESPTVKSQVWNEIKQSQPQYRNREFVKLVSTEMKKTNDWNAVGAKRFFTQVDDFETIISGPVDGVSFRRDGIPTARFYRNMTSAVHRTAYDLFNPTIGAKATDEAIRKNDEGLESIMNTLRTVSNDSEVLLNPNIEDIFALQSNVKSARKIAYQIGTGLSRSPGRILWGDNSIKTVESVRNLANQVMDTKFADAFAEAYPDEPAEVQITMIRNLYNAFMIKIGMYGSPGGKAQAEEILAKTFNETGMLSTTRSEVPLEWVDEISPNLIRYENDIPFQASKGIIEPSQMTDGISPLPYDLLYQYAASSKLSEKTNFTNLLGGATRNNFVRKYTDFWADLTLYPRLGIRSAIDETFFFFMYAPYYDVKAFLKGEAVFPTRALTSITGSRAAQGQYARGVYKVMKNLDPTKKFSPEVRYAAIKKLAEMESVKRGYNVPQAEISMALIREDMVYRAQDLYKNTVPAPVWKNIEKLMRNNPVVFESMINSMGARSSISGKIDVDFIDSMFTPSNLTKMMTDAGLVKSGKYTARQVSEMSESAIAVTHFDNWSIRFPYNSEPIAPGIKLSPAPVFYKHNALKTKKDFTAARNELMESMGVAYDDAIEGFAVTNPELSKRFLSKFSSTVYYRQQGVPDEEIARIHIENMLLDMRNTFHGGPNTYNEELFGLVKSKYAEIEIFRMKSKQSMDDAWENASAGITFDEFQKATVGRHPVSGEINTRLVSHGDNKDMAVFEEEGGLPKILEKFQNWSMEVMDATVTGMYRQKALWIYFDERLNSLAPYEKMLSTRMETELIEQGMSPALAKARAAAHAEKQTVEIAFKDSSEKLLEYVDNPEVKSNFAVSVRSVGRFYRATEDFHRRMFRLFTKAPLRTLYRLRLLNTGLDAAGDIYEDDKGDKYVVFPTDTIINSAIEPVIRTLTGNKTFNIPTFNDITLKLRLINPSFAPDAGQPAFAGPIGAVTVLSMRALLRNIVPFAERIIPGSQEGMVAELQPKFEQAADVLGRIGLGNFADTMTFRKAITPMLLDTGLGALSTLTPYEWDRQSTTATLQAMAYFQANGLGISENATAEEKKKYIDNLKVSASNIIIARTMLGYISPGMPTFKESKDLPAYMRKVGITSFKAEFWDIYNGILRNAGDDVSDVFDLAVATFVGKNPGKIIWTVPRTEKEYKVFIAQTSEVKNWAIENKSFVDTYKEVAYLFAPRAGDYNSDVYNWLQAEGLIKLPEFEDYLLRLQIAEDKEQYFEIGNQLEKKLETVGITQERKELINIAAQTKKDLISSNPYLEAAINGSINERGELGKKFKALNEAINSDKTPVDKQTRKAMKIILEEVASFVVLANDESMGRRYDFTEIKERRKSEIVEIIDELVKSSPAISESNRLIFKPLLNSYSRDVNTAGPTEVNR</sequence>
<evidence type="ECO:0000313" key="1">
    <source>
        <dbReference type="EMBL" id="CAB4140302.1"/>
    </source>
</evidence>
<dbReference type="EMBL" id="LR796377">
    <property type="protein sequence ID" value="CAB4140302.1"/>
    <property type="molecule type" value="Genomic_DNA"/>
</dbReference>
<name>A0A6J5M2B5_9CAUD</name>